<dbReference type="Pfam" id="PF00651">
    <property type="entry name" value="BTB"/>
    <property type="match status" value="1"/>
</dbReference>
<dbReference type="PROSITE" id="PS50097">
    <property type="entry name" value="BTB"/>
    <property type="match status" value="1"/>
</dbReference>
<protein>
    <submittedName>
        <fullName evidence="5">BTB domain-containing protein</fullName>
    </submittedName>
</protein>
<dbReference type="WBParaSite" id="PDA_v2.g15355.t1">
    <property type="protein sequence ID" value="PDA_v2.g15355.t1"/>
    <property type="gene ID" value="PDA_v2.g15355"/>
</dbReference>
<evidence type="ECO:0000256" key="2">
    <source>
        <dbReference type="SAM" id="SignalP"/>
    </source>
</evidence>
<dbReference type="InterPro" id="IPR000210">
    <property type="entry name" value="BTB/POZ_dom"/>
</dbReference>
<proteinExistence type="predicted"/>
<organism evidence="4 5">
    <name type="scientific">Panagrolaimus davidi</name>
    <dbReference type="NCBI Taxonomy" id="227884"/>
    <lineage>
        <taxon>Eukaryota</taxon>
        <taxon>Metazoa</taxon>
        <taxon>Ecdysozoa</taxon>
        <taxon>Nematoda</taxon>
        <taxon>Chromadorea</taxon>
        <taxon>Rhabditida</taxon>
        <taxon>Tylenchina</taxon>
        <taxon>Panagrolaimomorpha</taxon>
        <taxon>Panagrolaimoidea</taxon>
        <taxon>Panagrolaimidae</taxon>
        <taxon>Panagrolaimus</taxon>
    </lineage>
</organism>
<reference evidence="5" key="1">
    <citation type="submission" date="2022-11" db="UniProtKB">
        <authorList>
            <consortium name="WormBaseParasite"/>
        </authorList>
    </citation>
    <scope>IDENTIFICATION</scope>
</reference>
<accession>A0A914PCM2</accession>
<dbReference type="InterPro" id="IPR011333">
    <property type="entry name" value="SKP1/BTB/POZ_sf"/>
</dbReference>
<evidence type="ECO:0000313" key="5">
    <source>
        <dbReference type="WBParaSite" id="PDA_v2.g15355.t1"/>
    </source>
</evidence>
<keyword evidence="2" id="KW-0732">Signal</keyword>
<evidence type="ECO:0000256" key="1">
    <source>
        <dbReference type="SAM" id="MobiDB-lite"/>
    </source>
</evidence>
<evidence type="ECO:0000259" key="3">
    <source>
        <dbReference type="PROSITE" id="PS50097"/>
    </source>
</evidence>
<feature type="compositionally biased region" description="Low complexity" evidence="1">
    <location>
        <begin position="145"/>
        <end position="167"/>
    </location>
</feature>
<keyword evidence="4" id="KW-1185">Reference proteome</keyword>
<feature type="chain" id="PRO_5037253684" evidence="2">
    <location>
        <begin position="18"/>
        <end position="560"/>
    </location>
</feature>
<dbReference type="Gene3D" id="3.30.710.10">
    <property type="entry name" value="Potassium Channel Kv1.1, Chain A"/>
    <property type="match status" value="1"/>
</dbReference>
<name>A0A914PCM2_9BILA</name>
<dbReference type="Proteomes" id="UP000887578">
    <property type="component" value="Unplaced"/>
</dbReference>
<feature type="domain" description="BTB" evidence="3">
    <location>
        <begin position="431"/>
        <end position="512"/>
    </location>
</feature>
<dbReference type="SUPFAM" id="SSF54695">
    <property type="entry name" value="POZ domain"/>
    <property type="match status" value="1"/>
</dbReference>
<sequence>MKGIIYFCGVLMVFVSARPQQDRNLCKKYPELPYCKIENLEFHISRVISAEPEPNPNVYSKKLIEPDQNSSAPNPILSNTERELAIKDSKRPIEILVEEHEAKKSRDKREIDDSDTKEAEYLTYRRQRAKILNELNDLDDEQRYRSSSSSDSSSLSRYYPSESSSSFASRYPSYGHSLYGNPSYGYGGNTFGIGSGLNGDPNKTVLLQGEDGKTQVFVNSDEQFVRNHFGNGKSFEDIGDGKKEIEFELPFRLHKDSTTMISTAGGSLSPAIPAITYHNHVWWYWTYELSFKDDNGVMKASFTLKSIGPNDHPTAELPRGALGENIPRTQSAPKLKNPILHIGEKTFKLSTVLGTPDHSYCILDFITLDEFKSNFTEESPFLSLNVTCVIPVSYFDVENLAGFNQPITDIVPKNVSQTLEKIIKGERVNGTDFVLTFGDSSKNDSVEFFVHRAALARTSSLLSQIFVTKMNPPGDQILVPTAEDRFIFPHLRPQDAQFFLTYFYTQQITLPHFGAFARIGRVFCMVAERPQVFHLFKQWQRLLVERLLNAKKVRVLTLHL</sequence>
<dbReference type="AlphaFoldDB" id="A0A914PCM2"/>
<feature type="signal peptide" evidence="2">
    <location>
        <begin position="1"/>
        <end position="17"/>
    </location>
</feature>
<feature type="region of interest" description="Disordered" evidence="1">
    <location>
        <begin position="141"/>
        <end position="167"/>
    </location>
</feature>
<evidence type="ECO:0000313" key="4">
    <source>
        <dbReference type="Proteomes" id="UP000887578"/>
    </source>
</evidence>